<gene>
    <name evidence="2" type="ORF">AAF712_016078</name>
</gene>
<evidence type="ECO:0000313" key="3">
    <source>
        <dbReference type="Proteomes" id="UP001437256"/>
    </source>
</evidence>
<proteinExistence type="predicted"/>
<evidence type="ECO:0000256" key="1">
    <source>
        <dbReference type="SAM" id="MobiDB-lite"/>
    </source>
</evidence>
<reference evidence="2 3" key="1">
    <citation type="submission" date="2024-05" db="EMBL/GenBank/DDBJ databases">
        <title>A draft genome resource for the thread blight pathogen Marasmius tenuissimus strain MS-2.</title>
        <authorList>
            <person name="Yulfo-Soto G.E."/>
            <person name="Baruah I.K."/>
            <person name="Amoako-Attah I."/>
            <person name="Bukari Y."/>
            <person name="Meinhardt L.W."/>
            <person name="Bailey B.A."/>
            <person name="Cohen S.P."/>
        </authorList>
    </citation>
    <scope>NUCLEOTIDE SEQUENCE [LARGE SCALE GENOMIC DNA]</scope>
    <source>
        <strain evidence="2 3">MS-2</strain>
    </source>
</reference>
<comment type="caution">
    <text evidence="2">The sequence shown here is derived from an EMBL/GenBank/DDBJ whole genome shotgun (WGS) entry which is preliminary data.</text>
</comment>
<protein>
    <submittedName>
        <fullName evidence="2">Uncharacterized protein</fullName>
    </submittedName>
</protein>
<accession>A0ABR2Z6L0</accession>
<dbReference type="Proteomes" id="UP001437256">
    <property type="component" value="Unassembled WGS sequence"/>
</dbReference>
<dbReference type="EMBL" id="JBBXMP010000600">
    <property type="protein sequence ID" value="KAL0057287.1"/>
    <property type="molecule type" value="Genomic_DNA"/>
</dbReference>
<keyword evidence="3" id="KW-1185">Reference proteome</keyword>
<sequence length="403" mass="43830">MKCPNPPDDLDCDQTNDDNDSDYPEIQKECDVEKSGDALVNLVGKPTSTKVVGNGKTNPEEEGMYYRNYTDQNLLLATDNTCSEHTVVEPRLEQLPPLLRRDTSKHSPAHMEHLLNTDSSPLRQNASANPYKSRHDPFLSSFSNAPPTMDLSLDVFHGFMNTASTTVRTESTAGQSLEMPQHTMLAAPSHGVTSQWPQRNTYAGGAVANGFPYSTPTPTSSFSAPLNIYAAGNSMLIPGEHTTHMLGRPGMSWRGAECYQRASTSASPGAFPMSPYAPAVGYPTNSPPMGGFPRTVQTAAQSSRAMPPDCLNSVGGSTSYNYDMSYEPDTGARDISTRSRDERGTPLNTLSSEIPNDCLAHTREARPIPAMEAANYDIFRPIPSSSQPDIDELCVRFEQLAIV</sequence>
<evidence type="ECO:0000313" key="2">
    <source>
        <dbReference type="EMBL" id="KAL0057287.1"/>
    </source>
</evidence>
<organism evidence="2 3">
    <name type="scientific">Marasmius tenuissimus</name>
    <dbReference type="NCBI Taxonomy" id="585030"/>
    <lineage>
        <taxon>Eukaryota</taxon>
        <taxon>Fungi</taxon>
        <taxon>Dikarya</taxon>
        <taxon>Basidiomycota</taxon>
        <taxon>Agaricomycotina</taxon>
        <taxon>Agaricomycetes</taxon>
        <taxon>Agaricomycetidae</taxon>
        <taxon>Agaricales</taxon>
        <taxon>Marasmiineae</taxon>
        <taxon>Marasmiaceae</taxon>
        <taxon>Marasmius</taxon>
    </lineage>
</organism>
<feature type="compositionally biased region" description="Acidic residues" evidence="1">
    <location>
        <begin position="8"/>
        <end position="23"/>
    </location>
</feature>
<feature type="compositionally biased region" description="Polar residues" evidence="1">
    <location>
        <begin position="295"/>
        <end position="304"/>
    </location>
</feature>
<feature type="region of interest" description="Disordered" evidence="1">
    <location>
        <begin position="1"/>
        <end position="24"/>
    </location>
</feature>
<feature type="region of interest" description="Disordered" evidence="1">
    <location>
        <begin position="288"/>
        <end position="353"/>
    </location>
</feature>
<feature type="compositionally biased region" description="Basic and acidic residues" evidence="1">
    <location>
        <begin position="330"/>
        <end position="344"/>
    </location>
</feature>
<name>A0ABR2Z6L0_9AGAR</name>